<dbReference type="InterPro" id="IPR050477">
    <property type="entry name" value="GrpII_AminoAcid_Decarb"/>
</dbReference>
<evidence type="ECO:0000256" key="12">
    <source>
        <dbReference type="ARBA" id="ARBA00023239"/>
    </source>
</evidence>
<dbReference type="HOGENOM" id="CLU_028929_1_0_1"/>
<evidence type="ECO:0000256" key="16">
    <source>
        <dbReference type="PIRSR" id="PIRSR602129-50"/>
    </source>
</evidence>
<evidence type="ECO:0000256" key="2">
    <source>
        <dbReference type="ARBA" id="ARBA00004389"/>
    </source>
</evidence>
<organism evidence="18 19">
    <name type="scientific">Candida tropicalis (strain ATCC MYA-3404 / T1)</name>
    <name type="common">Yeast</name>
    <dbReference type="NCBI Taxonomy" id="294747"/>
    <lineage>
        <taxon>Eukaryota</taxon>
        <taxon>Fungi</taxon>
        <taxon>Dikarya</taxon>
        <taxon>Ascomycota</taxon>
        <taxon>Saccharomycotina</taxon>
        <taxon>Pichiomycetes</taxon>
        <taxon>Debaryomycetaceae</taxon>
        <taxon>Candida/Lodderomyces clade</taxon>
        <taxon>Candida</taxon>
    </lineage>
</organism>
<evidence type="ECO:0000313" key="18">
    <source>
        <dbReference type="EMBL" id="EER33656.1"/>
    </source>
</evidence>
<keyword evidence="7 16" id="KW-0663">Pyridoxal phosphate</keyword>
<dbReference type="Gene3D" id="3.90.1150.10">
    <property type="entry name" value="Aspartate Aminotransferase, domain 1"/>
    <property type="match status" value="1"/>
</dbReference>
<feature type="modified residue" description="N6-(pyridoxal phosphate)lysine" evidence="16">
    <location>
        <position position="382"/>
    </location>
</feature>
<evidence type="ECO:0000256" key="6">
    <source>
        <dbReference type="ARBA" id="ARBA00022824"/>
    </source>
</evidence>
<dbReference type="OrthoDB" id="10254570at2759"/>
<dbReference type="RefSeq" id="XP_002548177.1">
    <property type="nucleotide sequence ID" value="XM_002548131.1"/>
</dbReference>
<evidence type="ECO:0000256" key="10">
    <source>
        <dbReference type="ARBA" id="ARBA00023098"/>
    </source>
</evidence>
<dbReference type="EC" id="4.1.2.27" evidence="14"/>
<evidence type="ECO:0000256" key="3">
    <source>
        <dbReference type="ARBA" id="ARBA00004760"/>
    </source>
</evidence>
<gene>
    <name evidence="18" type="ORF">CTRG_02474</name>
</gene>
<dbReference type="InterPro" id="IPR015422">
    <property type="entry name" value="PyrdxlP-dep_Trfase_small"/>
</dbReference>
<protein>
    <recommendedName>
        <fullName evidence="14">sphinganine-1-phosphate aldolase</fullName>
        <ecNumber evidence="14">4.1.2.27</ecNumber>
    </recommendedName>
    <alternativeName>
        <fullName evidence="15">Sphingosine-1-phosphate aldolase</fullName>
    </alternativeName>
</protein>
<dbReference type="Proteomes" id="UP000002037">
    <property type="component" value="Unassembled WGS sequence"/>
</dbReference>
<dbReference type="eggNOG" id="KOG1383">
    <property type="taxonomic scope" value="Eukaryota"/>
</dbReference>
<evidence type="ECO:0000256" key="7">
    <source>
        <dbReference type="ARBA" id="ARBA00022898"/>
    </source>
</evidence>
<dbReference type="GO" id="GO:0030170">
    <property type="term" value="F:pyridoxal phosphate binding"/>
    <property type="evidence" value="ECO:0007669"/>
    <property type="project" value="InterPro"/>
</dbReference>
<dbReference type="GeneID" id="8297592"/>
<dbReference type="SMR" id="C5M7V2"/>
<evidence type="ECO:0000256" key="4">
    <source>
        <dbReference type="ARBA" id="ARBA00004991"/>
    </source>
</evidence>
<dbReference type="STRING" id="294747.C5M7V2"/>
<evidence type="ECO:0000313" key="19">
    <source>
        <dbReference type="Proteomes" id="UP000002037"/>
    </source>
</evidence>
<evidence type="ECO:0000256" key="15">
    <source>
        <dbReference type="ARBA" id="ARBA00042568"/>
    </source>
</evidence>
<comment type="similarity">
    <text evidence="13">Belongs to the group II decarboxylase family. Sphingosine-1-phosphate lyase subfamily.</text>
</comment>
<dbReference type="PANTHER" id="PTHR42735">
    <property type="match status" value="1"/>
</dbReference>
<evidence type="ECO:0000256" key="1">
    <source>
        <dbReference type="ARBA" id="ARBA00001933"/>
    </source>
</evidence>
<dbReference type="FunFam" id="3.40.640.10:FF:000020">
    <property type="entry name" value="sphingosine-1-phosphate lyase 1"/>
    <property type="match status" value="1"/>
</dbReference>
<evidence type="ECO:0000256" key="5">
    <source>
        <dbReference type="ARBA" id="ARBA00022692"/>
    </source>
</evidence>
<dbReference type="SUPFAM" id="SSF53383">
    <property type="entry name" value="PLP-dependent transferases"/>
    <property type="match status" value="1"/>
</dbReference>
<dbReference type="InterPro" id="IPR002129">
    <property type="entry name" value="PyrdxlP-dep_de-COase"/>
</dbReference>
<dbReference type="AlphaFoldDB" id="C5M7V2"/>
<comment type="cofactor">
    <cofactor evidence="1 16 17">
        <name>pyridoxal 5'-phosphate</name>
        <dbReference type="ChEBI" id="CHEBI:597326"/>
    </cofactor>
</comment>
<keyword evidence="19" id="KW-1185">Reference proteome</keyword>
<dbReference type="GO" id="GO:0019722">
    <property type="term" value="P:calcium-mediated signaling"/>
    <property type="evidence" value="ECO:0007669"/>
    <property type="project" value="EnsemblFungi"/>
</dbReference>
<dbReference type="GO" id="GO:0032541">
    <property type="term" value="C:cortical endoplasmic reticulum"/>
    <property type="evidence" value="ECO:0007669"/>
    <property type="project" value="EnsemblFungi"/>
</dbReference>
<evidence type="ECO:0000256" key="8">
    <source>
        <dbReference type="ARBA" id="ARBA00022919"/>
    </source>
</evidence>
<dbReference type="GO" id="GO:0019752">
    <property type="term" value="P:carboxylic acid metabolic process"/>
    <property type="evidence" value="ECO:0007669"/>
    <property type="project" value="InterPro"/>
</dbReference>
<name>C5M7V2_CANTT</name>
<keyword evidence="12 17" id="KW-0456">Lyase</keyword>
<dbReference type="KEGG" id="ctp:CTRG_02474"/>
<dbReference type="Gene3D" id="3.40.640.10">
    <property type="entry name" value="Type I PLP-dependent aspartate aminotransferase-like (Major domain)"/>
    <property type="match status" value="1"/>
</dbReference>
<dbReference type="Pfam" id="PF00282">
    <property type="entry name" value="Pyridoxal_deC"/>
    <property type="match status" value="1"/>
</dbReference>
<dbReference type="GO" id="GO:0009267">
    <property type="term" value="P:cellular response to starvation"/>
    <property type="evidence" value="ECO:0007669"/>
    <property type="project" value="EnsemblFungi"/>
</dbReference>
<dbReference type="InterPro" id="IPR015421">
    <property type="entry name" value="PyrdxlP-dep_Trfase_major"/>
</dbReference>
<dbReference type="InterPro" id="IPR015424">
    <property type="entry name" value="PyrdxlP-dep_Trfase"/>
</dbReference>
<dbReference type="PANTHER" id="PTHR42735:SF6">
    <property type="entry name" value="SPHINGOSINE-1-PHOSPHATE LYASE 1"/>
    <property type="match status" value="1"/>
</dbReference>
<evidence type="ECO:0000256" key="11">
    <source>
        <dbReference type="ARBA" id="ARBA00023136"/>
    </source>
</evidence>
<proteinExistence type="inferred from homology"/>
<dbReference type="VEuPathDB" id="FungiDB:CTRG_02474"/>
<comment type="pathway">
    <text evidence="4">Sphingolipid metabolism.</text>
</comment>
<sequence length="596" mass="66636">MVDLTSFEIPRNLEEFQLFVLQVYFNLKLWFFSTYYPDTYTSTASFETIAWGSVRLLRDVFVVSFVYSQLVKLYRYIRGYGIFECLRQVYNNVSSSISSKVMSLPPIKAKIDKELQSTILKMEQEIMKNDDELLQFPNIPEDGIAKDEISQELDKLKTLKHSDWMNGRVSGAVYHGGDELLKLQVDAYDKYSVANQLHPDVFPGVRKMEAEVVHMVLDIFNAPSTGCGATTSGGTESLLLTGLAAREYGRKYRGITQPEVIAPVTIHAGIEKACFYFGMKLHRVDLDPVTYQVDVKKVERLINSNTVLLCGSAPNYPHGIIDDFQALSDLAVKYNIPLHVDACLGSFIVSFLERSKVHKDKKLPLFDFRLPGVTSISCDTHKYGFAPKGSSIIMYRDPKLRECQYYISSDWTGGMYGSPTLAGSRPGALVVGCWATLINIGKDGYTKFCYDIVSAAMKLKSAIKENPSLAKYLEIIGDPIGSVVAFKVRLDQEDHLSIYEISDLLSKKGWHFSTLQNPSALHFAITRLTVPVIDQLIEDLAGCTEEAVRIAEEQRNGNIKKKQSDTAALYGIAGSVHTAGLADRLIAAFLDTLYKI</sequence>
<evidence type="ECO:0000256" key="13">
    <source>
        <dbReference type="ARBA" id="ARBA00038302"/>
    </source>
</evidence>
<dbReference type="GO" id="GO:0005789">
    <property type="term" value="C:endoplasmic reticulum membrane"/>
    <property type="evidence" value="ECO:0007669"/>
    <property type="project" value="UniProtKB-SubCell"/>
</dbReference>
<keyword evidence="9" id="KW-1133">Transmembrane helix</keyword>
<dbReference type="GO" id="GO:0097038">
    <property type="term" value="C:perinuclear endoplasmic reticulum"/>
    <property type="evidence" value="ECO:0007669"/>
    <property type="project" value="EnsemblFungi"/>
</dbReference>
<reference evidence="18 19" key="1">
    <citation type="journal article" date="2009" name="Nature">
        <title>Evolution of pathogenicity and sexual reproduction in eight Candida genomes.</title>
        <authorList>
            <person name="Butler G."/>
            <person name="Rasmussen M.D."/>
            <person name="Lin M.F."/>
            <person name="Santos M.A."/>
            <person name="Sakthikumar S."/>
            <person name="Munro C.A."/>
            <person name="Rheinbay E."/>
            <person name="Grabherr M."/>
            <person name="Forche A."/>
            <person name="Reedy J.L."/>
            <person name="Agrafioti I."/>
            <person name="Arnaud M.B."/>
            <person name="Bates S."/>
            <person name="Brown A.J."/>
            <person name="Brunke S."/>
            <person name="Costanzo M.C."/>
            <person name="Fitzpatrick D.A."/>
            <person name="de Groot P.W."/>
            <person name="Harris D."/>
            <person name="Hoyer L.L."/>
            <person name="Hube B."/>
            <person name="Klis F.M."/>
            <person name="Kodira C."/>
            <person name="Lennard N."/>
            <person name="Logue M.E."/>
            <person name="Martin R."/>
            <person name="Neiman A.M."/>
            <person name="Nikolaou E."/>
            <person name="Quail M.A."/>
            <person name="Quinn J."/>
            <person name="Santos M.C."/>
            <person name="Schmitzberger F.F."/>
            <person name="Sherlock G."/>
            <person name="Shah P."/>
            <person name="Silverstein K.A."/>
            <person name="Skrzypek M.S."/>
            <person name="Soll D."/>
            <person name="Staggs R."/>
            <person name="Stansfield I."/>
            <person name="Stumpf M.P."/>
            <person name="Sudbery P.E."/>
            <person name="Srikantha T."/>
            <person name="Zeng Q."/>
            <person name="Berman J."/>
            <person name="Berriman M."/>
            <person name="Heitman J."/>
            <person name="Gow N.A."/>
            <person name="Lorenz M.C."/>
            <person name="Birren B.W."/>
            <person name="Kellis M."/>
            <person name="Cuomo C.A."/>
        </authorList>
    </citation>
    <scope>NUCLEOTIDE SEQUENCE [LARGE SCALE GENOMIC DNA]</scope>
    <source>
        <strain evidence="19">ATCC MYA-3404 / T1</strain>
    </source>
</reference>
<evidence type="ECO:0000256" key="9">
    <source>
        <dbReference type="ARBA" id="ARBA00022989"/>
    </source>
</evidence>
<keyword evidence="11" id="KW-0472">Membrane</keyword>
<evidence type="ECO:0000256" key="17">
    <source>
        <dbReference type="RuleBase" id="RU000382"/>
    </source>
</evidence>
<dbReference type="Gene3D" id="6.10.140.2150">
    <property type="match status" value="1"/>
</dbReference>
<keyword evidence="10" id="KW-0443">Lipid metabolism</keyword>
<dbReference type="GO" id="GO:0030149">
    <property type="term" value="P:sphingolipid catabolic process"/>
    <property type="evidence" value="ECO:0007669"/>
    <property type="project" value="TreeGrafter"/>
</dbReference>
<keyword evidence="8" id="KW-0746">Sphingolipid metabolism</keyword>
<comment type="pathway">
    <text evidence="3">Lipid metabolism; sphingolipid metabolism.</text>
</comment>
<comment type="subcellular location">
    <subcellularLocation>
        <location evidence="2">Endoplasmic reticulum membrane</location>
        <topology evidence="2">Single-pass membrane protein</topology>
    </subcellularLocation>
</comment>
<accession>C5M7V2</accession>
<keyword evidence="6" id="KW-0256">Endoplasmic reticulum</keyword>
<dbReference type="GO" id="GO:0008117">
    <property type="term" value="F:sphinganine-1-phosphate aldolase activity"/>
    <property type="evidence" value="ECO:0007669"/>
    <property type="project" value="UniProtKB-EC"/>
</dbReference>
<evidence type="ECO:0000256" key="14">
    <source>
        <dbReference type="ARBA" id="ARBA00038965"/>
    </source>
</evidence>
<keyword evidence="5" id="KW-0812">Transmembrane</keyword>
<dbReference type="EMBL" id="GG692397">
    <property type="protein sequence ID" value="EER33656.1"/>
    <property type="molecule type" value="Genomic_DNA"/>
</dbReference>
<dbReference type="GO" id="GO:0042802">
    <property type="term" value="F:identical protein binding"/>
    <property type="evidence" value="ECO:0007669"/>
    <property type="project" value="EnsemblFungi"/>
</dbReference>